<dbReference type="EMBL" id="ACKP02000029">
    <property type="protein sequence ID" value="EEX77084.1"/>
    <property type="molecule type" value="Genomic_DNA"/>
</dbReference>
<name>C9LVQ9_SELS3</name>
<protein>
    <submittedName>
        <fullName evidence="1">Uncharacterized protein</fullName>
    </submittedName>
</protein>
<evidence type="ECO:0000313" key="2">
    <source>
        <dbReference type="Proteomes" id="UP000003505"/>
    </source>
</evidence>
<gene>
    <name evidence="1" type="ORF">SELSPUOL_01551</name>
</gene>
<dbReference type="AlphaFoldDB" id="C9LVQ9"/>
<dbReference type="Proteomes" id="UP000003505">
    <property type="component" value="Unassembled WGS sequence"/>
</dbReference>
<proteinExistence type="predicted"/>
<sequence length="47" mass="5626">MKHNILLEKKVVKHLEKIYFCLVDRAAFAMKTQEVKPEGRRMIGFFM</sequence>
<comment type="caution">
    <text evidence="1">The sequence shown here is derived from an EMBL/GenBank/DDBJ whole genome shotgun (WGS) entry which is preliminary data.</text>
</comment>
<organism evidence="1 2">
    <name type="scientific">Selenomonas sputigena (strain ATCC 35185 / DSM 20758 / CCUG 44933 / VPI D19B-28)</name>
    <dbReference type="NCBI Taxonomy" id="546271"/>
    <lineage>
        <taxon>Bacteria</taxon>
        <taxon>Bacillati</taxon>
        <taxon>Bacillota</taxon>
        <taxon>Negativicutes</taxon>
        <taxon>Selenomonadales</taxon>
        <taxon>Selenomonadaceae</taxon>
        <taxon>Selenomonas</taxon>
    </lineage>
</organism>
<reference evidence="1 2" key="1">
    <citation type="submission" date="2009-09" db="EMBL/GenBank/DDBJ databases">
        <authorList>
            <person name="Weinstock G."/>
            <person name="Sodergren E."/>
            <person name="Clifton S."/>
            <person name="Fulton L."/>
            <person name="Fulton B."/>
            <person name="Courtney L."/>
            <person name="Fronick C."/>
            <person name="Harrison M."/>
            <person name="Strong C."/>
            <person name="Farmer C."/>
            <person name="Delahaunty K."/>
            <person name="Markovic C."/>
            <person name="Hall O."/>
            <person name="Minx P."/>
            <person name="Tomlinson C."/>
            <person name="Mitreva M."/>
            <person name="Nelson J."/>
            <person name="Hou S."/>
            <person name="Wollam A."/>
            <person name="Pepin K.H."/>
            <person name="Johnson M."/>
            <person name="Bhonagiri V."/>
            <person name="Nash W.E."/>
            <person name="Warren W."/>
            <person name="Chinwalla A."/>
            <person name="Mardis E.R."/>
            <person name="Wilson R.K."/>
        </authorList>
    </citation>
    <scope>NUCLEOTIDE SEQUENCE [LARGE SCALE GENOMIC DNA]</scope>
    <source>
        <strain evidence="2">ATCC 35185 / DSM 20758 / VPI D19B-28</strain>
    </source>
</reference>
<accession>C9LVQ9</accession>
<evidence type="ECO:0000313" key="1">
    <source>
        <dbReference type="EMBL" id="EEX77084.1"/>
    </source>
</evidence>